<keyword evidence="1" id="KW-0812">Transmembrane</keyword>
<protein>
    <submittedName>
        <fullName evidence="2">Clumping factor B</fullName>
    </submittedName>
</protein>
<keyword evidence="1" id="KW-1133">Transmembrane helix</keyword>
<dbReference type="OrthoDB" id="3543412at2"/>
<name>A0A255GC43_9ACTN</name>
<dbReference type="InterPro" id="IPR007436">
    <property type="entry name" value="DUF485"/>
</dbReference>
<dbReference type="EMBL" id="NMVO01000013">
    <property type="protein sequence ID" value="OYO13477.1"/>
    <property type="molecule type" value="Genomic_DNA"/>
</dbReference>
<feature type="transmembrane region" description="Helical" evidence="1">
    <location>
        <begin position="76"/>
        <end position="99"/>
    </location>
</feature>
<keyword evidence="1" id="KW-0472">Membrane</keyword>
<dbReference type="PANTHER" id="PTHR38441">
    <property type="entry name" value="INTEGRAL MEMBRANE PROTEIN-RELATED"/>
    <property type="match status" value="1"/>
</dbReference>
<accession>A0A4R6LN90</accession>
<feature type="transmembrane region" description="Helical" evidence="1">
    <location>
        <begin position="42"/>
        <end position="64"/>
    </location>
</feature>
<keyword evidence="3" id="KW-1185">Reference proteome</keyword>
<evidence type="ECO:0000313" key="2">
    <source>
        <dbReference type="EMBL" id="OYO13477.1"/>
    </source>
</evidence>
<evidence type="ECO:0000313" key="3">
    <source>
        <dbReference type="Proteomes" id="UP000215896"/>
    </source>
</evidence>
<reference evidence="2 3" key="1">
    <citation type="submission" date="2017-07" db="EMBL/GenBank/DDBJ databases">
        <title>Draft whole genome sequences of clinical Proprionibacteriaceae strains.</title>
        <authorList>
            <person name="Bernier A.-M."/>
            <person name="Bernard K."/>
            <person name="Domingo M.-C."/>
        </authorList>
    </citation>
    <scope>NUCLEOTIDE SEQUENCE [LARGE SCALE GENOMIC DNA]</scope>
    <source>
        <strain evidence="2 3">NML 030167</strain>
    </source>
</reference>
<proteinExistence type="predicted"/>
<dbReference type="Proteomes" id="UP000215896">
    <property type="component" value="Unassembled WGS sequence"/>
</dbReference>
<dbReference type="PANTHER" id="PTHR38441:SF1">
    <property type="entry name" value="MEMBRANE PROTEIN"/>
    <property type="match status" value="1"/>
</dbReference>
<evidence type="ECO:0000256" key="1">
    <source>
        <dbReference type="SAM" id="Phobius"/>
    </source>
</evidence>
<dbReference type="Pfam" id="PF04341">
    <property type="entry name" value="DUF485"/>
    <property type="match status" value="1"/>
</dbReference>
<accession>A0A255GC43</accession>
<sequence length="123" mass="13778">MPDPEATGQPPGGTRVGPTSEAFLEVARSSEFTDLRSRFRRFAFPMTIFFILWYLVYVLLSCYAEGFMSTRIGGSAITYGLVLGLGQFLTTFVITWLYIRHANKSLDPVANELKQQLETEGKA</sequence>
<dbReference type="AlphaFoldDB" id="A0A255GC43"/>
<organism evidence="2 3">
    <name type="scientific">Enemella evansiae</name>
    <dbReference type="NCBI Taxonomy" id="2016499"/>
    <lineage>
        <taxon>Bacteria</taxon>
        <taxon>Bacillati</taxon>
        <taxon>Actinomycetota</taxon>
        <taxon>Actinomycetes</taxon>
        <taxon>Propionibacteriales</taxon>
        <taxon>Propionibacteriaceae</taxon>
        <taxon>Enemella</taxon>
    </lineage>
</organism>
<gene>
    <name evidence="2" type="ORF">CGZ94_10920</name>
</gene>
<comment type="caution">
    <text evidence="2">The sequence shown here is derived from an EMBL/GenBank/DDBJ whole genome shotgun (WGS) entry which is preliminary data.</text>
</comment>